<dbReference type="InParanoid" id="W5KTS6"/>
<dbReference type="Ensembl" id="ENSAMXT00000010988.2">
    <property type="protein sequence ID" value="ENSAMXP00000010988.2"/>
    <property type="gene ID" value="ENSAMXG00000010698.2"/>
</dbReference>
<proteinExistence type="predicted"/>
<evidence type="ECO:0000313" key="3">
    <source>
        <dbReference type="Proteomes" id="UP000018467"/>
    </source>
</evidence>
<dbReference type="AlphaFoldDB" id="W5KTS6"/>
<evidence type="ECO:0000259" key="1">
    <source>
        <dbReference type="Pfam" id="PF24764"/>
    </source>
</evidence>
<protein>
    <recommendedName>
        <fullName evidence="1">Integrase core domain-containing protein</fullName>
    </recommendedName>
</protein>
<dbReference type="Proteomes" id="UP000018467">
    <property type="component" value="Unassembled WGS sequence"/>
</dbReference>
<accession>W5KTS6</accession>
<reference evidence="2" key="4">
    <citation type="submission" date="2025-09" db="UniProtKB">
        <authorList>
            <consortium name="Ensembl"/>
        </authorList>
    </citation>
    <scope>IDENTIFICATION</scope>
</reference>
<dbReference type="Pfam" id="PF24764">
    <property type="entry name" value="rva_4"/>
    <property type="match status" value="1"/>
</dbReference>
<dbReference type="STRING" id="7994.ENSAMXP00000010988"/>
<dbReference type="Bgee" id="ENSAMXG00000010698">
    <property type="expression patterns" value="Expressed in testis"/>
</dbReference>
<organism evidence="2 3">
    <name type="scientific">Astyanax mexicanus</name>
    <name type="common">Blind cave fish</name>
    <name type="synonym">Astyanax fasciatus mexicanus</name>
    <dbReference type="NCBI Taxonomy" id="7994"/>
    <lineage>
        <taxon>Eukaryota</taxon>
        <taxon>Metazoa</taxon>
        <taxon>Chordata</taxon>
        <taxon>Craniata</taxon>
        <taxon>Vertebrata</taxon>
        <taxon>Euteleostomi</taxon>
        <taxon>Actinopterygii</taxon>
        <taxon>Neopterygii</taxon>
        <taxon>Teleostei</taxon>
        <taxon>Ostariophysi</taxon>
        <taxon>Characiformes</taxon>
        <taxon>Characoidei</taxon>
        <taxon>Acestrorhamphidae</taxon>
        <taxon>Acestrorhamphinae</taxon>
        <taxon>Astyanax</taxon>
    </lineage>
</organism>
<dbReference type="HOGENOM" id="CLU_038374_1_2_1"/>
<keyword evidence="3" id="KW-1185">Reference proteome</keyword>
<reference evidence="2" key="3">
    <citation type="submission" date="2025-08" db="UniProtKB">
        <authorList>
            <consortium name="Ensembl"/>
        </authorList>
    </citation>
    <scope>IDENTIFICATION</scope>
</reference>
<reference evidence="3" key="2">
    <citation type="journal article" date="2014" name="Nat. Commun.">
        <title>The cavefish genome reveals candidate genes for eye loss.</title>
        <authorList>
            <person name="McGaugh S.E."/>
            <person name="Gross J.B."/>
            <person name="Aken B."/>
            <person name="Blin M."/>
            <person name="Borowsky R."/>
            <person name="Chalopin D."/>
            <person name="Hinaux H."/>
            <person name="Jeffery W.R."/>
            <person name="Keene A."/>
            <person name="Ma L."/>
            <person name="Minx P."/>
            <person name="Murphy D."/>
            <person name="O'Quin K.E."/>
            <person name="Retaux S."/>
            <person name="Rohner N."/>
            <person name="Searle S.M."/>
            <person name="Stahl B.A."/>
            <person name="Tabin C."/>
            <person name="Volff J.N."/>
            <person name="Yoshizawa M."/>
            <person name="Warren W.C."/>
        </authorList>
    </citation>
    <scope>NUCLEOTIDE SEQUENCE [LARGE SCALE GENOMIC DNA]</scope>
    <source>
        <strain evidence="3">female</strain>
    </source>
</reference>
<dbReference type="GeneTree" id="ENSGT00940000164996"/>
<dbReference type="InterPro" id="IPR058913">
    <property type="entry name" value="Integrase_dom_put"/>
</dbReference>
<reference evidence="3" key="1">
    <citation type="submission" date="2013-03" db="EMBL/GenBank/DDBJ databases">
        <authorList>
            <person name="Jeffery W."/>
            <person name="Warren W."/>
            <person name="Wilson R.K."/>
        </authorList>
    </citation>
    <scope>NUCLEOTIDE SEQUENCE</scope>
    <source>
        <strain evidence="3">female</strain>
    </source>
</reference>
<sequence>SNVSKCNYLLSTSDVEQKLRELHNTIQQYRDNQDLHPFVQIERRHKSGRPQIIIPTEHLSHLLYLGLPVTTIANLMGVSCATLFRRMAENNLSVRGMYSPYTDAELDEHVSRIKETMPHAGYRLVKGALEAQRHRVQWDRVKASMHRVDSLGILSRMTRLGCIIRRTYSVPCPKYLVHIDTNHKLIRVCADQGGENVGVACLMLTVRGPDSGSFIAGKSAQPRLWRDLWMGVTKVFREGWDNHALRTEQNLTPNQLWEVGQLQNPIANPEVIHCGYVNNSDFGVNLPQLDCPLTLQQPEQLREYIDPLQPSESNGMDLFLNTVQYVES</sequence>
<feature type="domain" description="Integrase core" evidence="1">
    <location>
        <begin position="187"/>
        <end position="237"/>
    </location>
</feature>
<evidence type="ECO:0000313" key="2">
    <source>
        <dbReference type="Ensembl" id="ENSAMXP00000010988.2"/>
    </source>
</evidence>
<dbReference type="PANTHER" id="PTHR46791">
    <property type="entry name" value="EXPRESSED PROTEIN"/>
    <property type="match status" value="1"/>
</dbReference>
<name>W5KTS6_ASTMX</name>
<dbReference type="PANTHER" id="PTHR46791:SF11">
    <property type="entry name" value="INTEGRASE CATALYTIC DOMAIN-CONTAINING PROTEIN"/>
    <property type="match status" value="1"/>
</dbReference>